<evidence type="ECO:0000313" key="2">
    <source>
        <dbReference type="Proteomes" id="UP000708298"/>
    </source>
</evidence>
<gene>
    <name evidence="1" type="ORF">ASILVAE211_19835</name>
</gene>
<name>A0A964E0F3_9PROT</name>
<organism evidence="1 2">
    <name type="scientific">Acidisoma silvae</name>
    <dbReference type="NCBI Taxonomy" id="2802396"/>
    <lineage>
        <taxon>Bacteria</taxon>
        <taxon>Pseudomonadati</taxon>
        <taxon>Pseudomonadota</taxon>
        <taxon>Alphaproteobacteria</taxon>
        <taxon>Acetobacterales</taxon>
        <taxon>Acidocellaceae</taxon>
        <taxon>Acidisoma</taxon>
    </lineage>
</organism>
<dbReference type="Proteomes" id="UP000708298">
    <property type="component" value="Unassembled WGS sequence"/>
</dbReference>
<evidence type="ECO:0000313" key="1">
    <source>
        <dbReference type="EMBL" id="MCB8877455.1"/>
    </source>
</evidence>
<dbReference type="EMBL" id="JAESVB010000013">
    <property type="protein sequence ID" value="MCB8877455.1"/>
    <property type="molecule type" value="Genomic_DNA"/>
</dbReference>
<dbReference type="RefSeq" id="WP_227323102.1">
    <property type="nucleotide sequence ID" value="NZ_JAESVB010000013.1"/>
</dbReference>
<comment type="caution">
    <text evidence="1">The sequence shown here is derived from an EMBL/GenBank/DDBJ whole genome shotgun (WGS) entry which is preliminary data.</text>
</comment>
<keyword evidence="2" id="KW-1185">Reference proteome</keyword>
<protein>
    <submittedName>
        <fullName evidence="1">Uncharacterized protein</fullName>
    </submittedName>
</protein>
<proteinExistence type="predicted"/>
<dbReference type="AlphaFoldDB" id="A0A964E0F3"/>
<reference evidence="1" key="1">
    <citation type="journal article" date="2021" name="Microorganisms">
        <title>Acidisoma silvae sp. nov. and Acidisomacellulosilytica sp. nov., Two Acidophilic Bacteria Isolated from Decaying Wood, Hydrolyzing Cellulose and Producing Poly-3-hydroxybutyrate.</title>
        <authorList>
            <person name="Mieszkin S."/>
            <person name="Pouder E."/>
            <person name="Uroz S."/>
            <person name="Simon-Colin C."/>
            <person name="Alain K."/>
        </authorList>
    </citation>
    <scope>NUCLEOTIDE SEQUENCE</scope>
    <source>
        <strain evidence="1">HW T2.11</strain>
    </source>
</reference>
<accession>A0A964E0F3</accession>
<sequence>MPPPRLGTSLPMMPAISASNYATALPPLEAAETAVAGRRYRQAADALEAAETRLLNAGAQPIGGTVTPGGQALAQVRLARDAVRRHDRQTGLTAISMAIGAAQEPIQQPALPVVAEAPPAPSTVVIATAAPPPPPPVPVITKALLPGHWQEGSWQYHWVPPETALRPVETRSVEQGQFVFKTGIGWVWEPSHYVN</sequence>
<reference evidence="1" key="2">
    <citation type="submission" date="2021-01" db="EMBL/GenBank/DDBJ databases">
        <authorList>
            <person name="Mieszkin S."/>
            <person name="Pouder E."/>
            <person name="Alain K."/>
        </authorList>
    </citation>
    <scope>NUCLEOTIDE SEQUENCE</scope>
    <source>
        <strain evidence="1">HW T2.11</strain>
    </source>
</reference>